<dbReference type="STRING" id="1036612.A0A1L9T4M4"/>
<dbReference type="GeneID" id="63764143"/>
<dbReference type="VEuPathDB" id="FungiDB:ASPSYDRAFT_50415"/>
<gene>
    <name evidence="3" type="ORF">ASPSYDRAFT_50415</name>
</gene>
<accession>A0A1L9T4M4</accession>
<dbReference type="SUPFAM" id="SSF50129">
    <property type="entry name" value="GroES-like"/>
    <property type="match status" value="1"/>
</dbReference>
<protein>
    <recommendedName>
        <fullName evidence="2">Enoyl reductase (ER) domain-containing protein</fullName>
    </recommendedName>
</protein>
<organism evidence="3 4">
    <name type="scientific">Aspergillus sydowii CBS 593.65</name>
    <dbReference type="NCBI Taxonomy" id="1036612"/>
    <lineage>
        <taxon>Eukaryota</taxon>
        <taxon>Fungi</taxon>
        <taxon>Dikarya</taxon>
        <taxon>Ascomycota</taxon>
        <taxon>Pezizomycotina</taxon>
        <taxon>Eurotiomycetes</taxon>
        <taxon>Eurotiomycetidae</taxon>
        <taxon>Eurotiales</taxon>
        <taxon>Aspergillaceae</taxon>
        <taxon>Aspergillus</taxon>
        <taxon>Aspergillus subgen. Nidulantes</taxon>
    </lineage>
</organism>
<dbReference type="InterPro" id="IPR013149">
    <property type="entry name" value="ADH-like_C"/>
</dbReference>
<dbReference type="GO" id="GO:0016491">
    <property type="term" value="F:oxidoreductase activity"/>
    <property type="evidence" value="ECO:0007669"/>
    <property type="project" value="UniProtKB-KW"/>
</dbReference>
<keyword evidence="4" id="KW-1185">Reference proteome</keyword>
<dbReference type="RefSeq" id="XP_040698202.1">
    <property type="nucleotide sequence ID" value="XM_040848070.1"/>
</dbReference>
<dbReference type="Gene3D" id="3.90.180.10">
    <property type="entry name" value="Medium-chain alcohol dehydrogenases, catalytic domain"/>
    <property type="match status" value="1"/>
</dbReference>
<dbReference type="OrthoDB" id="1879366at2759"/>
<evidence type="ECO:0000313" key="4">
    <source>
        <dbReference type="Proteomes" id="UP000184356"/>
    </source>
</evidence>
<dbReference type="Gene3D" id="3.40.50.720">
    <property type="entry name" value="NAD(P)-binding Rossmann-like Domain"/>
    <property type="match status" value="1"/>
</dbReference>
<dbReference type="Proteomes" id="UP000184356">
    <property type="component" value="Unassembled WGS sequence"/>
</dbReference>
<dbReference type="Pfam" id="PF08240">
    <property type="entry name" value="ADH_N"/>
    <property type="match status" value="1"/>
</dbReference>
<proteinExistence type="predicted"/>
<dbReference type="InterPro" id="IPR050129">
    <property type="entry name" value="Zn_alcohol_dh"/>
</dbReference>
<feature type="domain" description="Enoyl reductase (ER)" evidence="2">
    <location>
        <begin position="8"/>
        <end position="316"/>
    </location>
</feature>
<dbReference type="Pfam" id="PF00107">
    <property type="entry name" value="ADH_zinc_N"/>
    <property type="match status" value="1"/>
</dbReference>
<dbReference type="InterPro" id="IPR020843">
    <property type="entry name" value="ER"/>
</dbReference>
<dbReference type="CDD" id="cd08254">
    <property type="entry name" value="hydroxyacyl_CoA_DH"/>
    <property type="match status" value="1"/>
</dbReference>
<dbReference type="SUPFAM" id="SSF51735">
    <property type="entry name" value="NAD(P)-binding Rossmann-fold domains"/>
    <property type="match status" value="1"/>
</dbReference>
<dbReference type="EMBL" id="KV878595">
    <property type="protein sequence ID" value="OJJ54396.1"/>
    <property type="molecule type" value="Genomic_DNA"/>
</dbReference>
<evidence type="ECO:0000259" key="2">
    <source>
        <dbReference type="SMART" id="SM00829"/>
    </source>
</evidence>
<keyword evidence="1" id="KW-0560">Oxidoreductase</keyword>
<dbReference type="AlphaFoldDB" id="A0A1L9T4M4"/>
<evidence type="ECO:0000256" key="1">
    <source>
        <dbReference type="ARBA" id="ARBA00023002"/>
    </source>
</evidence>
<evidence type="ECO:0000313" key="3">
    <source>
        <dbReference type="EMBL" id="OJJ54396.1"/>
    </source>
</evidence>
<sequence>MKAYRFHSADTGLQLQNIDLPQVRSGEVLIAVNAAGLCHSDCHILKGNDWIGKRPITLGHEVAGTIVALGDETSNFQIGDRVAVALISQPVEKLDISTSIGLGYDGGFAEYTTAPFTHVVRIPDNVSFEQAAIATDSISTAYHTILAEANVTSSTTVAIVGLGGLGLNGLRIAALQGARVYGIDISPKQCAAAKELGAVECFASLDSIGDVTIDVIVDFVCLSTTLPKAITAVRQGGRVVAVGLGETEIKLPLFSLVSRGIELKGSIGASLQDLHSALALIASGDVCPLLEDIPFIELIKGLDRLERGDVSGRLFTRPLASGQIPC</sequence>
<dbReference type="SMART" id="SM00829">
    <property type="entry name" value="PKS_ER"/>
    <property type="match status" value="1"/>
</dbReference>
<dbReference type="PANTHER" id="PTHR43401:SF4">
    <property type="entry name" value="D-ARABINOSE 1-DEHYDROGENASE (NADP(+))"/>
    <property type="match status" value="1"/>
</dbReference>
<reference evidence="4" key="1">
    <citation type="journal article" date="2017" name="Genome Biol.">
        <title>Comparative genomics reveals high biological diversity and specific adaptations in the industrially and medically important fungal genus Aspergillus.</title>
        <authorList>
            <person name="de Vries R.P."/>
            <person name="Riley R."/>
            <person name="Wiebenga A."/>
            <person name="Aguilar-Osorio G."/>
            <person name="Amillis S."/>
            <person name="Uchima C.A."/>
            <person name="Anderluh G."/>
            <person name="Asadollahi M."/>
            <person name="Askin M."/>
            <person name="Barry K."/>
            <person name="Battaglia E."/>
            <person name="Bayram O."/>
            <person name="Benocci T."/>
            <person name="Braus-Stromeyer S.A."/>
            <person name="Caldana C."/>
            <person name="Canovas D."/>
            <person name="Cerqueira G.C."/>
            <person name="Chen F."/>
            <person name="Chen W."/>
            <person name="Choi C."/>
            <person name="Clum A."/>
            <person name="Dos Santos R.A."/>
            <person name="Damasio A.R."/>
            <person name="Diallinas G."/>
            <person name="Emri T."/>
            <person name="Fekete E."/>
            <person name="Flipphi M."/>
            <person name="Freyberg S."/>
            <person name="Gallo A."/>
            <person name="Gournas C."/>
            <person name="Habgood R."/>
            <person name="Hainaut M."/>
            <person name="Harispe M.L."/>
            <person name="Henrissat B."/>
            <person name="Hilden K.S."/>
            <person name="Hope R."/>
            <person name="Hossain A."/>
            <person name="Karabika E."/>
            <person name="Karaffa L."/>
            <person name="Karanyi Z."/>
            <person name="Krasevec N."/>
            <person name="Kuo A."/>
            <person name="Kusch H."/>
            <person name="LaButti K."/>
            <person name="Lagendijk E.L."/>
            <person name="Lapidus A."/>
            <person name="Levasseur A."/>
            <person name="Lindquist E."/>
            <person name="Lipzen A."/>
            <person name="Logrieco A.F."/>
            <person name="MacCabe A."/>
            <person name="Maekelae M.R."/>
            <person name="Malavazi I."/>
            <person name="Melin P."/>
            <person name="Meyer V."/>
            <person name="Mielnichuk N."/>
            <person name="Miskei M."/>
            <person name="Molnar A.P."/>
            <person name="Mule G."/>
            <person name="Ngan C.Y."/>
            <person name="Orejas M."/>
            <person name="Orosz E."/>
            <person name="Ouedraogo J.P."/>
            <person name="Overkamp K.M."/>
            <person name="Park H.-S."/>
            <person name="Perrone G."/>
            <person name="Piumi F."/>
            <person name="Punt P.J."/>
            <person name="Ram A.F."/>
            <person name="Ramon A."/>
            <person name="Rauscher S."/>
            <person name="Record E."/>
            <person name="Riano-Pachon D.M."/>
            <person name="Robert V."/>
            <person name="Roehrig J."/>
            <person name="Ruller R."/>
            <person name="Salamov A."/>
            <person name="Salih N.S."/>
            <person name="Samson R.A."/>
            <person name="Sandor E."/>
            <person name="Sanguinetti M."/>
            <person name="Schuetze T."/>
            <person name="Sepcic K."/>
            <person name="Shelest E."/>
            <person name="Sherlock G."/>
            <person name="Sophianopoulou V."/>
            <person name="Squina F.M."/>
            <person name="Sun H."/>
            <person name="Susca A."/>
            <person name="Todd R.B."/>
            <person name="Tsang A."/>
            <person name="Unkles S.E."/>
            <person name="van de Wiele N."/>
            <person name="van Rossen-Uffink D."/>
            <person name="Oliveira J.V."/>
            <person name="Vesth T.C."/>
            <person name="Visser J."/>
            <person name="Yu J.-H."/>
            <person name="Zhou M."/>
            <person name="Andersen M.R."/>
            <person name="Archer D.B."/>
            <person name="Baker S.E."/>
            <person name="Benoit I."/>
            <person name="Brakhage A.A."/>
            <person name="Braus G.H."/>
            <person name="Fischer R."/>
            <person name="Frisvad J.C."/>
            <person name="Goldman G.H."/>
            <person name="Houbraken J."/>
            <person name="Oakley B."/>
            <person name="Pocsi I."/>
            <person name="Scazzocchio C."/>
            <person name="Seiboth B."/>
            <person name="vanKuyk P.A."/>
            <person name="Wortman J."/>
            <person name="Dyer P.S."/>
            <person name="Grigoriev I.V."/>
        </authorList>
    </citation>
    <scope>NUCLEOTIDE SEQUENCE [LARGE SCALE GENOMIC DNA]</scope>
    <source>
        <strain evidence="4">CBS 593.65</strain>
    </source>
</reference>
<dbReference type="PANTHER" id="PTHR43401">
    <property type="entry name" value="L-THREONINE 3-DEHYDROGENASE"/>
    <property type="match status" value="1"/>
</dbReference>
<dbReference type="InterPro" id="IPR011032">
    <property type="entry name" value="GroES-like_sf"/>
</dbReference>
<dbReference type="InterPro" id="IPR013154">
    <property type="entry name" value="ADH-like_N"/>
</dbReference>
<name>A0A1L9T4M4_9EURO</name>
<dbReference type="InterPro" id="IPR036291">
    <property type="entry name" value="NAD(P)-bd_dom_sf"/>
</dbReference>